<dbReference type="KEGG" id="nch:A0U93_00405"/>
<dbReference type="Proteomes" id="UP000188604">
    <property type="component" value="Chromosome"/>
</dbReference>
<evidence type="ECO:0000313" key="2">
    <source>
        <dbReference type="Proteomes" id="UP000188604"/>
    </source>
</evidence>
<evidence type="ECO:0000313" key="1">
    <source>
        <dbReference type="EMBL" id="AQS86661.1"/>
    </source>
</evidence>
<dbReference type="AlphaFoldDB" id="A0A1U9KLJ5"/>
<name>A0A1U9KLJ5_9PROT</name>
<proteinExistence type="predicted"/>
<sequence length="73" mass="7800">MSVNLRGTWYCMTHELRRMLAQECGAIVNASSTGRLNGIAGLPAYVASAVLWLCSPGSSFVPEHAPAVIPLQK</sequence>
<keyword evidence="2" id="KW-1185">Reference proteome</keyword>
<dbReference type="SUPFAM" id="SSF51735">
    <property type="entry name" value="NAD(P)-binding Rossmann-fold domains"/>
    <property type="match status" value="1"/>
</dbReference>
<reference evidence="1 2" key="1">
    <citation type="submission" date="2016-03" db="EMBL/GenBank/DDBJ databases">
        <title>Acetic acid bacteria sequencing.</title>
        <authorList>
            <person name="Brandt J."/>
            <person name="Jakob F."/>
            <person name="Vogel R.F."/>
        </authorList>
    </citation>
    <scope>NUCLEOTIDE SEQUENCE [LARGE SCALE GENOMIC DNA]</scope>
    <source>
        <strain evidence="1 2">NBRC 101099</strain>
    </source>
</reference>
<dbReference type="Gene3D" id="3.40.50.720">
    <property type="entry name" value="NAD(P)-binding Rossmann-like Domain"/>
    <property type="match status" value="1"/>
</dbReference>
<dbReference type="EMBL" id="CP014691">
    <property type="protein sequence ID" value="AQS86661.1"/>
    <property type="molecule type" value="Genomic_DNA"/>
</dbReference>
<dbReference type="STRING" id="320497.A0U93_00405"/>
<accession>A0A1U9KLJ5</accession>
<dbReference type="InterPro" id="IPR002347">
    <property type="entry name" value="SDR_fam"/>
</dbReference>
<dbReference type="InterPro" id="IPR036291">
    <property type="entry name" value="NAD(P)-bd_dom_sf"/>
</dbReference>
<gene>
    <name evidence="1" type="ORF">A0U93_00405</name>
</gene>
<protein>
    <submittedName>
        <fullName evidence="1">Uncharacterized protein</fullName>
    </submittedName>
</protein>
<organism evidence="1 2">
    <name type="scientific">Neoasaia chiangmaiensis</name>
    <dbReference type="NCBI Taxonomy" id="320497"/>
    <lineage>
        <taxon>Bacteria</taxon>
        <taxon>Pseudomonadati</taxon>
        <taxon>Pseudomonadota</taxon>
        <taxon>Alphaproteobacteria</taxon>
        <taxon>Acetobacterales</taxon>
        <taxon>Acetobacteraceae</taxon>
        <taxon>Neoasaia</taxon>
    </lineage>
</organism>
<dbReference type="Pfam" id="PF00106">
    <property type="entry name" value="adh_short"/>
    <property type="match status" value="1"/>
</dbReference>